<feature type="signal peptide" evidence="2">
    <location>
        <begin position="1"/>
        <end position="22"/>
    </location>
</feature>
<dbReference type="OrthoDB" id="4058359at2759"/>
<dbReference type="PANTHER" id="PTHR31002">
    <property type="entry name" value="SERIPAUPERIN"/>
    <property type="match status" value="1"/>
</dbReference>
<evidence type="ECO:0000313" key="3">
    <source>
        <dbReference type="EMBL" id="QID80591.1"/>
    </source>
</evidence>
<dbReference type="PANTHER" id="PTHR31002:SF34">
    <property type="entry name" value="CELL WALL PROTEIN CWP1-RELATED"/>
    <property type="match status" value="1"/>
</dbReference>
<dbReference type="GO" id="GO:0031505">
    <property type="term" value="P:fungal-type cell wall organization"/>
    <property type="evidence" value="ECO:0007669"/>
    <property type="project" value="TreeGrafter"/>
</dbReference>
<keyword evidence="4" id="KW-1185">Reference proteome</keyword>
<dbReference type="Pfam" id="PF00660">
    <property type="entry name" value="SRP1_TIP1"/>
    <property type="match status" value="1"/>
</dbReference>
<dbReference type="AlphaFoldDB" id="A0A6C1DUZ5"/>
<dbReference type="GO" id="GO:0009277">
    <property type="term" value="C:fungal-type cell wall"/>
    <property type="evidence" value="ECO:0007669"/>
    <property type="project" value="TreeGrafter"/>
</dbReference>
<protein>
    <submittedName>
        <fullName evidence="3">Uncharacterized protein</fullName>
    </submittedName>
</protein>
<evidence type="ECO:0000313" key="4">
    <source>
        <dbReference type="Proteomes" id="UP000501346"/>
    </source>
</evidence>
<dbReference type="InterPro" id="IPR000992">
    <property type="entry name" value="SRP1_TIP1"/>
</dbReference>
<proteinExistence type="predicted"/>
<evidence type="ECO:0000256" key="2">
    <source>
        <dbReference type="SAM" id="SignalP"/>
    </source>
</evidence>
<accession>A0A6C1DUZ5</accession>
<keyword evidence="2" id="KW-0732">Signal</keyword>
<feature type="chain" id="PRO_5025394444" evidence="2">
    <location>
        <begin position="23"/>
        <end position="304"/>
    </location>
</feature>
<reference evidence="3 4" key="1">
    <citation type="journal article" date="2019" name="BMC Genomics">
        <title>Chromosome level assembly and comparative genome analysis confirm lager-brewing yeasts originated from a single hybridization.</title>
        <authorList>
            <person name="Salazar A.N."/>
            <person name="Gorter de Vries A.R."/>
            <person name="van den Broek M."/>
            <person name="Brouwers N."/>
            <person name="de la Torre Cortes P."/>
            <person name="Kuijpers N.G.A."/>
            <person name="Daran J.G."/>
            <person name="Abeel T."/>
        </authorList>
    </citation>
    <scope>NUCLEOTIDE SEQUENCE [LARGE SCALE GENOMIC DNA]</scope>
    <source>
        <strain evidence="3 4">CBS 1483</strain>
    </source>
</reference>
<dbReference type="GO" id="GO:0005199">
    <property type="term" value="F:structural constituent of cell wall"/>
    <property type="evidence" value="ECO:0007669"/>
    <property type="project" value="TreeGrafter"/>
</dbReference>
<dbReference type="EMBL" id="CP048991">
    <property type="protein sequence ID" value="QID80591.1"/>
    <property type="molecule type" value="Genomic_DNA"/>
</dbReference>
<feature type="compositionally biased region" description="Low complexity" evidence="1">
    <location>
        <begin position="124"/>
        <end position="148"/>
    </location>
</feature>
<name>A0A6C1DUZ5_SACPS</name>
<dbReference type="PROSITE" id="PS00724">
    <property type="entry name" value="SRP1_TIP1"/>
    <property type="match status" value="1"/>
</dbReference>
<organism evidence="3 4">
    <name type="scientific">Saccharomyces pastorianus</name>
    <name type="common">Lager yeast</name>
    <name type="synonym">Saccharomyces cerevisiae x Saccharomyces eubayanus</name>
    <dbReference type="NCBI Taxonomy" id="27292"/>
    <lineage>
        <taxon>Eukaryota</taxon>
        <taxon>Fungi</taxon>
        <taxon>Dikarya</taxon>
        <taxon>Ascomycota</taxon>
        <taxon>Saccharomycotina</taxon>
        <taxon>Saccharomycetes</taxon>
        <taxon>Saccharomycetales</taxon>
        <taxon>Saccharomycetaceae</taxon>
        <taxon>Saccharomyces</taxon>
    </lineage>
</organism>
<dbReference type="GO" id="GO:0000324">
    <property type="term" value="C:fungal-type vacuole"/>
    <property type="evidence" value="ECO:0007669"/>
    <property type="project" value="TreeGrafter"/>
</dbReference>
<evidence type="ECO:0000256" key="1">
    <source>
        <dbReference type="SAM" id="MobiDB-lite"/>
    </source>
</evidence>
<gene>
    <name evidence="3" type="ORF">GRS66_002930</name>
</gene>
<feature type="region of interest" description="Disordered" evidence="1">
    <location>
        <begin position="124"/>
        <end position="168"/>
    </location>
</feature>
<dbReference type="InterPro" id="IPR050788">
    <property type="entry name" value="Yeast_SRP1/TIP1_CWP"/>
</dbReference>
<feature type="compositionally biased region" description="Low complexity" evidence="1">
    <location>
        <begin position="158"/>
        <end position="168"/>
    </location>
</feature>
<sequence length="304" mass="30513">MVKITTAATAVALATSAAATSATTTLSPYDERVNLVELAVYVSDIRAHLADYYAFQGSHPTETYPPEIASAVFNYGEFTTMLTGISGDEVTRMITGVPWYSTRLKAAIAQALSDDGIYTALPTSTSTSAETTASSAETTASSVEVTSSNDAVTSASGSVVNPTSAASSPASAASVASSTLISSVITRNGNETSSSTSNSKITSVVYGNNATLTATKVSTDDATITSCKGGCTKEDTTSTKTQLSTVETTVTSCSAGVCSTLTAPITTATSSASHAIEINTNGAHKFGNGGVLGAAIIAGAAALL</sequence>
<dbReference type="Proteomes" id="UP000501346">
    <property type="component" value="Chromosome ScX-SeX"/>
</dbReference>